<dbReference type="CDD" id="cd01146">
    <property type="entry name" value="FhuD"/>
    <property type="match status" value="1"/>
</dbReference>
<feature type="domain" description="Fe/B12 periplasmic-binding" evidence="5">
    <location>
        <begin position="64"/>
        <end position="330"/>
    </location>
</feature>
<evidence type="ECO:0000256" key="1">
    <source>
        <dbReference type="ARBA" id="ARBA00004196"/>
    </source>
</evidence>
<sequence>MIRLSPPWRAAVAVGAAACLALTACSPSGEQPSEQDGQSAGQGEFPRTVQHAMGEATIEEQPQTVAALDSSYVDAALALETRVVAYTKYPSFDALPDYLGDDAQYGKDATIVGELTSPDVEQLYDIAPDLIVSAKIRHEEIYDQLSNVAPTVFSESTGATWKDNIRLLAEALGKEALAEQKIGEYEQRAQRIGDAIEAKAGKMPTYSLVRFIEGEPTVRLYSSGSFPAIVLADVGLGRPEGQPDPQDEIATDLSQENIGQLDADQVYVSSYADATQEADDPKERFQSNPLWATLEGELTDVNDDTWYTSVSLQGAHAMLDDLAEQFGVDPARP</sequence>
<dbReference type="PANTHER" id="PTHR30532">
    <property type="entry name" value="IRON III DICITRATE-BINDING PERIPLASMIC PROTEIN"/>
    <property type="match status" value="1"/>
</dbReference>
<comment type="similarity">
    <text evidence="2">Belongs to the bacterial solute-binding protein 8 family.</text>
</comment>
<dbReference type="PROSITE" id="PS50983">
    <property type="entry name" value="FE_B12_PBP"/>
    <property type="match status" value="1"/>
</dbReference>
<protein>
    <submittedName>
        <fullName evidence="6">Iron-siderophore ABC transporter substrate-binding protein</fullName>
    </submittedName>
</protein>
<dbReference type="PANTHER" id="PTHR30532:SF1">
    <property type="entry name" value="IRON(3+)-HYDROXAMATE-BINDING PROTEIN FHUD"/>
    <property type="match status" value="1"/>
</dbReference>
<reference evidence="6" key="1">
    <citation type="submission" date="2020-12" db="EMBL/GenBank/DDBJ databases">
        <title>Prauserella sp. ASG 168, a novel actinomycete isolated from cave rock.</title>
        <authorList>
            <person name="Suriyachadkun C."/>
        </authorList>
    </citation>
    <scope>NUCLEOTIDE SEQUENCE</scope>
    <source>
        <strain evidence="6">ASG 168</strain>
    </source>
</reference>
<comment type="subcellular location">
    <subcellularLocation>
        <location evidence="1">Cell envelope</location>
    </subcellularLocation>
</comment>
<dbReference type="Proteomes" id="UP000635245">
    <property type="component" value="Unassembled WGS sequence"/>
</dbReference>
<dbReference type="InterPro" id="IPR002491">
    <property type="entry name" value="ABC_transptr_periplasmic_BD"/>
</dbReference>
<dbReference type="EMBL" id="JAENJH010000003">
    <property type="protein sequence ID" value="MBK1785936.1"/>
    <property type="molecule type" value="Genomic_DNA"/>
</dbReference>
<evidence type="ECO:0000259" key="5">
    <source>
        <dbReference type="PROSITE" id="PS50983"/>
    </source>
</evidence>
<evidence type="ECO:0000256" key="4">
    <source>
        <dbReference type="ARBA" id="ARBA00022729"/>
    </source>
</evidence>
<dbReference type="GO" id="GO:0030288">
    <property type="term" value="C:outer membrane-bounded periplasmic space"/>
    <property type="evidence" value="ECO:0007669"/>
    <property type="project" value="TreeGrafter"/>
</dbReference>
<keyword evidence="3" id="KW-0813">Transport</keyword>
<evidence type="ECO:0000256" key="2">
    <source>
        <dbReference type="ARBA" id="ARBA00008814"/>
    </source>
</evidence>
<accession>A0A934V2K0</accession>
<dbReference type="RefSeq" id="WP_200318933.1">
    <property type="nucleotide sequence ID" value="NZ_JAENJH010000003.1"/>
</dbReference>
<keyword evidence="7" id="KW-1185">Reference proteome</keyword>
<comment type="caution">
    <text evidence="6">The sequence shown here is derived from an EMBL/GenBank/DDBJ whole genome shotgun (WGS) entry which is preliminary data.</text>
</comment>
<evidence type="ECO:0000256" key="3">
    <source>
        <dbReference type="ARBA" id="ARBA00022448"/>
    </source>
</evidence>
<dbReference type="PROSITE" id="PS51257">
    <property type="entry name" value="PROKAR_LIPOPROTEIN"/>
    <property type="match status" value="1"/>
</dbReference>
<evidence type="ECO:0000313" key="7">
    <source>
        <dbReference type="Proteomes" id="UP000635245"/>
    </source>
</evidence>
<dbReference type="Gene3D" id="3.40.50.1980">
    <property type="entry name" value="Nitrogenase molybdenum iron protein domain"/>
    <property type="match status" value="2"/>
</dbReference>
<keyword evidence="4" id="KW-0732">Signal</keyword>
<organism evidence="6 7">
    <name type="scientific">Prauserella cavernicola</name>
    <dbReference type="NCBI Taxonomy" id="2800127"/>
    <lineage>
        <taxon>Bacteria</taxon>
        <taxon>Bacillati</taxon>
        <taxon>Actinomycetota</taxon>
        <taxon>Actinomycetes</taxon>
        <taxon>Pseudonocardiales</taxon>
        <taxon>Pseudonocardiaceae</taxon>
        <taxon>Prauserella</taxon>
    </lineage>
</organism>
<gene>
    <name evidence="6" type="ORF">JHE00_16515</name>
</gene>
<dbReference type="SUPFAM" id="SSF53807">
    <property type="entry name" value="Helical backbone' metal receptor"/>
    <property type="match status" value="1"/>
</dbReference>
<name>A0A934V2K0_9PSEU</name>
<proteinExistence type="inferred from homology"/>
<dbReference type="AlphaFoldDB" id="A0A934V2K0"/>
<dbReference type="Pfam" id="PF01497">
    <property type="entry name" value="Peripla_BP_2"/>
    <property type="match status" value="1"/>
</dbReference>
<dbReference type="GO" id="GO:1901678">
    <property type="term" value="P:iron coordination entity transport"/>
    <property type="evidence" value="ECO:0007669"/>
    <property type="project" value="UniProtKB-ARBA"/>
</dbReference>
<evidence type="ECO:0000313" key="6">
    <source>
        <dbReference type="EMBL" id="MBK1785936.1"/>
    </source>
</evidence>
<dbReference type="InterPro" id="IPR051313">
    <property type="entry name" value="Bact_iron-sidero_bind"/>
</dbReference>